<reference evidence="1 2" key="1">
    <citation type="submission" date="2013-03" db="EMBL/GenBank/DDBJ databases">
        <authorList>
            <person name="Warren W."/>
            <person name="Wilson R.K."/>
        </authorList>
    </citation>
    <scope>NUCLEOTIDE SEQUENCE</scope>
</reference>
<dbReference type="InterPro" id="IPR009704">
    <property type="entry name" value="EURL_prot"/>
</dbReference>
<reference evidence="1" key="3">
    <citation type="submission" date="2025-09" db="UniProtKB">
        <authorList>
            <consortium name="Ensembl"/>
        </authorList>
    </citation>
    <scope>IDENTIFICATION</scope>
</reference>
<protein>
    <submittedName>
        <fullName evidence="1">Uncharacterized protein</fullName>
    </submittedName>
</protein>
<dbReference type="PANTHER" id="PTHR15961:SF3">
    <property type="entry name" value="PROTEIN EURL HOMOLOG"/>
    <property type="match status" value="1"/>
</dbReference>
<evidence type="ECO:0000313" key="2">
    <source>
        <dbReference type="Proteomes" id="UP000233100"/>
    </source>
</evidence>
<evidence type="ECO:0000313" key="1">
    <source>
        <dbReference type="Ensembl" id="ENSMFAP00000050977.1"/>
    </source>
</evidence>
<proteinExistence type="predicted"/>
<keyword evidence="2" id="KW-1185">Reference proteome</keyword>
<accession>A0A7N9CJ71</accession>
<reference evidence="1" key="2">
    <citation type="submission" date="2025-08" db="UniProtKB">
        <authorList>
            <consortium name="Ensembl"/>
        </authorList>
    </citation>
    <scope>IDENTIFICATION</scope>
</reference>
<dbReference type="Ensembl" id="ENSMFAT00000090509.1">
    <property type="protein sequence ID" value="ENSMFAP00000050977.1"/>
    <property type="gene ID" value="ENSMFAG00000051661.1"/>
</dbReference>
<dbReference type="Proteomes" id="UP000233100">
    <property type="component" value="Chromosome 3"/>
</dbReference>
<name>A0A7N9CJ71_MACFA</name>
<dbReference type="PANTHER" id="PTHR15961">
    <property type="entry name" value="PROTEIN EURL HOMOLOG"/>
    <property type="match status" value="1"/>
</dbReference>
<dbReference type="Pfam" id="PF06937">
    <property type="entry name" value="EURL"/>
    <property type="match status" value="1"/>
</dbReference>
<sequence>MIKDQEFVNTNLTDQNKCFVVKLNRDKEHLSFEELKFELEIKVLPKSYLIATKFLRVHKNCFHKKYLITNIEECLRAKLAISTTEGVKVALSGSVNWIVKITRNK</sequence>
<dbReference type="AlphaFoldDB" id="A0A7N9CJ71"/>
<organism evidence="1 2">
    <name type="scientific">Macaca fascicularis</name>
    <name type="common">Crab-eating macaque</name>
    <name type="synonym">Cynomolgus monkey</name>
    <dbReference type="NCBI Taxonomy" id="9541"/>
    <lineage>
        <taxon>Eukaryota</taxon>
        <taxon>Metazoa</taxon>
        <taxon>Chordata</taxon>
        <taxon>Craniata</taxon>
        <taxon>Vertebrata</taxon>
        <taxon>Euteleostomi</taxon>
        <taxon>Mammalia</taxon>
        <taxon>Eutheria</taxon>
        <taxon>Euarchontoglires</taxon>
        <taxon>Primates</taxon>
        <taxon>Haplorrhini</taxon>
        <taxon>Catarrhini</taxon>
        <taxon>Cercopithecidae</taxon>
        <taxon>Cercopithecinae</taxon>
        <taxon>Macaca</taxon>
    </lineage>
</organism>